<organism evidence="1">
    <name type="scientific">Ruegeria sp. PrR005</name>
    <dbReference type="NCBI Taxonomy" id="2706882"/>
    <lineage>
        <taxon>Bacteria</taxon>
        <taxon>Pseudomonadati</taxon>
        <taxon>Pseudomonadota</taxon>
        <taxon>Alphaproteobacteria</taxon>
        <taxon>Rhodobacterales</taxon>
        <taxon>Roseobacteraceae</taxon>
        <taxon>Ruegeria</taxon>
    </lineage>
</organism>
<comment type="caution">
    <text evidence="1">The sequence shown here is derived from an EMBL/GenBank/DDBJ whole genome shotgun (WGS) entry which is preliminary data.</text>
</comment>
<dbReference type="AlphaFoldDB" id="A0A6B2NP58"/>
<reference evidence="1" key="1">
    <citation type="submission" date="2020-02" db="EMBL/GenBank/DDBJ databases">
        <title>Delineation of the pyrene-degrading pathway in Roseobacter clade bacteria by genomic analysis.</title>
        <authorList>
            <person name="Zhou H."/>
            <person name="Wang H."/>
        </authorList>
    </citation>
    <scope>NUCLEOTIDE SEQUENCE</scope>
    <source>
        <strain evidence="1">PrR005</strain>
    </source>
</reference>
<gene>
    <name evidence="1" type="ORF">G0P99_08880</name>
</gene>
<protein>
    <submittedName>
        <fullName evidence="1">Uncharacterized protein</fullName>
    </submittedName>
</protein>
<sequence length="147" mass="15293">MSSEIHRGAAAVGHLADLPALEASAVHCLRLWSDAAEGRAALPKGRSAEVLKQICGLCASYGRRPLMRHGLGCACLGADEACFAHMVAAAATGAREDALMLAALIVRPDLAPALVALSEQLGLALNRRPVIPTAPGRRAEDRAGFLH</sequence>
<name>A0A6B2NP58_9RHOB</name>
<proteinExistence type="predicted"/>
<accession>A0A6B2NP58</accession>
<evidence type="ECO:0000313" key="1">
    <source>
        <dbReference type="EMBL" id="NDW45070.1"/>
    </source>
</evidence>
<dbReference type="RefSeq" id="WP_164129015.1">
    <property type="nucleotide sequence ID" value="NZ_JAAGOX010000011.1"/>
</dbReference>
<dbReference type="EMBL" id="JAAGOX010000011">
    <property type="protein sequence ID" value="NDW45070.1"/>
    <property type="molecule type" value="Genomic_DNA"/>
</dbReference>